<keyword evidence="11" id="KW-0812">Transmembrane</keyword>
<keyword evidence="11" id="KW-0472">Membrane</keyword>
<evidence type="ECO:0000256" key="7">
    <source>
        <dbReference type="ARBA" id="ARBA00022630"/>
    </source>
</evidence>
<dbReference type="PANTHER" id="PTHR22754:SF32">
    <property type="entry name" value="DISCO-INTERACTING PROTEIN 2"/>
    <property type="match status" value="1"/>
</dbReference>
<dbReference type="GO" id="GO:0016874">
    <property type="term" value="F:ligase activity"/>
    <property type="evidence" value="ECO:0007669"/>
    <property type="project" value="UniProtKB-KW"/>
</dbReference>
<dbReference type="HOGENOM" id="CLU_002737_0_0_6"/>
<evidence type="ECO:0000256" key="10">
    <source>
        <dbReference type="ARBA" id="ARBA00023098"/>
    </source>
</evidence>
<keyword evidence="4" id="KW-0596">Phosphopantetheine</keyword>
<keyword evidence="14" id="KW-1185">Reference proteome</keyword>
<dbReference type="InterPro" id="IPR025110">
    <property type="entry name" value="AMP-bd_C"/>
</dbReference>
<dbReference type="KEGG" id="ttu:TERTU_2381"/>
<dbReference type="PANTHER" id="PTHR22754">
    <property type="entry name" value="DISCO-INTERACTING PROTEIN 2 DIP2 -RELATED"/>
    <property type="match status" value="1"/>
</dbReference>
<evidence type="ECO:0000259" key="12">
    <source>
        <dbReference type="PROSITE" id="PS50075"/>
    </source>
</evidence>
<comment type="similarity">
    <text evidence="3">Belongs to the acyl-CoA dehydrogenase family.</text>
</comment>
<evidence type="ECO:0000256" key="5">
    <source>
        <dbReference type="ARBA" id="ARBA00022553"/>
    </source>
</evidence>
<dbReference type="SMART" id="SM00823">
    <property type="entry name" value="PKS_PP"/>
    <property type="match status" value="1"/>
</dbReference>
<dbReference type="InterPro" id="IPR020806">
    <property type="entry name" value="PKS_PP-bd"/>
</dbReference>
<dbReference type="InterPro" id="IPR042099">
    <property type="entry name" value="ANL_N_sf"/>
</dbReference>
<dbReference type="CDD" id="cd05931">
    <property type="entry name" value="FAAL"/>
    <property type="match status" value="1"/>
</dbReference>
<dbReference type="Proteomes" id="UP000009080">
    <property type="component" value="Chromosome"/>
</dbReference>
<sequence length="1286" mass="141549">MGYEVTFSDRFQEFDSLVGLGRIRASQQKDKIAYSILKYGSGVDDQLTYEQLDIRARALAANLQAMKISGRNALLLFPAGLDFVVAFMGCLYAGVAAVPTPMPGRKDKDWIKTGVIAQDADVAAVLTVAAQADYVRESMNQDSFLKDVPCVEADVVDEALSEQWVDPGLAQDDLAFLQYTSGSTGTPKGVMVTHGNLLHNEEMMRKAYRHTEDTVYVSWLPLFHDMGLIGNVLHTLYLGGRCYLMTPVAFLQQPLRWLQAISDYRASTSFAPNFAYELCLRRITEEQRDQLDLSCWTLALNGAEPVRADTLERFAEFFGPCGFKWESHYPAYGLAEATLFVSGTGRDEEPFISQVDSQQLQNHKIVYSDDSKGSQRLVSSGLTNTVQDVVIVNPDNFQRCSADEVGEVWIKGGSVAKGYWKKAEQTEETFNARIAEDGDGPYLRTGDLGFVSDGRLFITGRLKDVVIVNGANFYPQDIELAVQDNQSVLRHGYGAVFGIDQDGSEQVVVVQEVERTQIKKIDHEQVFRNIQQTVVQEFQIQVAAIVLIKPMTLPLTSSGKIQRRGTRKQFYENDLAEIACWFGSESLRREVKGEAVVETAKPTDLLGSAAESSVKTEAKIHWLRQYAETRINSALIDERRCVPPYIVMDFASQGLLGMCVPEQYAGQAMTVSDSLRVIEQLAAIDANLAAMVSVHHVLGTRPILNYGSQLTKDVFLPKIAEGRILGALAITEPGAGSNPHAISATARPAPQGGWLITGEKCWIGNGSWSGVINTFVQVKDEQGNPKGLTAFAIEQGRSGMWMGEEAPTMGMRGMVQNRIHFKDVHVTESDMLGRVGQGMEIAQDAMMHGRLVIAAMSLGGLKRAAQLMTRYAQRRDVASGKLFESSVSIQRLSEMHATIAAIQAMVRSLGELIDQGVEIPSEIYAACKTSAPEFLWKGVDQLMQMLGGRGYTENNAVPQLMRDLRLFRIFEGPTEALNVFIGARVINGGEQILSFIKNTLQSSDVATDVASMASEMLHLATASGERIGLNSFQVNQRAHTFVGDLTTLHIVKAFVEFQNQRCPDKSLQQAIAWLNKCLEIKHAEVVASTGGSQVWMSAAQLEQAADDLLHDIGDIQQHAAGMERATDTLLLREGEPVKAPAAVTPPDLPATPQEPCAAPEAETVVIANIATSEEEELEAWMINWLSKRIRVSSSELSAQSTFVDVGLDSVSSVEFSFELERWLGFEVDSTVVWQYPSISVLTQFLLNEKRTKEAEQQEAEIHSNQPENLSTLSDDQVAAALACELE</sequence>
<evidence type="ECO:0000256" key="11">
    <source>
        <dbReference type="SAM" id="Phobius"/>
    </source>
</evidence>
<dbReference type="Gene3D" id="1.10.1200.10">
    <property type="entry name" value="ACP-like"/>
    <property type="match status" value="1"/>
</dbReference>
<keyword evidence="9" id="KW-0276">Fatty acid metabolism</keyword>
<gene>
    <name evidence="13" type="ordered locus">TERTU_2381</name>
</gene>
<dbReference type="RefSeq" id="WP_015818306.1">
    <property type="nucleotide sequence ID" value="NC_012997.1"/>
</dbReference>
<organism evidence="13 14">
    <name type="scientific">Teredinibacter turnerae (strain ATCC 39867 / T7901)</name>
    <dbReference type="NCBI Taxonomy" id="377629"/>
    <lineage>
        <taxon>Bacteria</taxon>
        <taxon>Pseudomonadati</taxon>
        <taxon>Pseudomonadota</taxon>
        <taxon>Gammaproteobacteria</taxon>
        <taxon>Cellvibrionales</taxon>
        <taxon>Cellvibrionaceae</taxon>
        <taxon>Teredinibacter</taxon>
    </lineage>
</organism>
<dbReference type="Pfam" id="PF00501">
    <property type="entry name" value="AMP-binding"/>
    <property type="match status" value="1"/>
</dbReference>
<dbReference type="FunFam" id="3.40.50.12780:FF:000013">
    <property type="entry name" value="Long-chain-fatty-acid--AMP ligase FadD32"/>
    <property type="match status" value="1"/>
</dbReference>
<dbReference type="CDD" id="cd00567">
    <property type="entry name" value="ACAD"/>
    <property type="match status" value="1"/>
</dbReference>
<dbReference type="InterPro" id="IPR040097">
    <property type="entry name" value="FAAL/FAAC"/>
</dbReference>
<dbReference type="Pfam" id="PF02771">
    <property type="entry name" value="Acyl-CoA_dh_N"/>
    <property type="match status" value="1"/>
</dbReference>
<accession>C5BKC0</accession>
<dbReference type="eggNOG" id="COG0318">
    <property type="taxonomic scope" value="Bacteria"/>
</dbReference>
<dbReference type="Gene3D" id="3.40.50.12780">
    <property type="entry name" value="N-terminal domain of ligase-like"/>
    <property type="match status" value="1"/>
</dbReference>
<dbReference type="InterPro" id="IPR006091">
    <property type="entry name" value="Acyl-CoA_Oxase/DH_mid-dom"/>
</dbReference>
<dbReference type="InterPro" id="IPR009100">
    <property type="entry name" value="AcylCoA_DH/oxidase_NM_dom_sf"/>
</dbReference>
<name>C5BKC0_TERTT</name>
<dbReference type="GO" id="GO:0070566">
    <property type="term" value="F:adenylyltransferase activity"/>
    <property type="evidence" value="ECO:0007669"/>
    <property type="project" value="TreeGrafter"/>
</dbReference>
<evidence type="ECO:0000256" key="8">
    <source>
        <dbReference type="ARBA" id="ARBA00022827"/>
    </source>
</evidence>
<dbReference type="SUPFAM" id="SSF47336">
    <property type="entry name" value="ACP-like"/>
    <property type="match status" value="1"/>
</dbReference>
<keyword evidence="7" id="KW-0285">Flavoprotein</keyword>
<evidence type="ECO:0000313" key="14">
    <source>
        <dbReference type="Proteomes" id="UP000009080"/>
    </source>
</evidence>
<dbReference type="SUPFAM" id="SSF56645">
    <property type="entry name" value="Acyl-CoA dehydrogenase NM domain-like"/>
    <property type="match status" value="1"/>
</dbReference>
<evidence type="ECO:0000256" key="2">
    <source>
        <dbReference type="ARBA" id="ARBA00006432"/>
    </source>
</evidence>
<comment type="cofactor">
    <cofactor evidence="1">
        <name>FAD</name>
        <dbReference type="ChEBI" id="CHEBI:57692"/>
    </cofactor>
</comment>
<dbReference type="InterPro" id="IPR020845">
    <property type="entry name" value="AMP-binding_CS"/>
</dbReference>
<dbReference type="PROSITE" id="PS00455">
    <property type="entry name" value="AMP_BINDING"/>
    <property type="match status" value="1"/>
</dbReference>
<dbReference type="GO" id="GO:0031177">
    <property type="term" value="F:phosphopantetheine binding"/>
    <property type="evidence" value="ECO:0007669"/>
    <property type="project" value="InterPro"/>
</dbReference>
<dbReference type="Gene3D" id="1.10.540.10">
    <property type="entry name" value="Acyl-CoA dehydrogenase/oxidase, N-terminal domain"/>
    <property type="match status" value="1"/>
</dbReference>
<dbReference type="GO" id="GO:0016627">
    <property type="term" value="F:oxidoreductase activity, acting on the CH-CH group of donors"/>
    <property type="evidence" value="ECO:0007669"/>
    <property type="project" value="InterPro"/>
</dbReference>
<dbReference type="Pfam" id="PF02770">
    <property type="entry name" value="Acyl-CoA_dh_M"/>
    <property type="match status" value="1"/>
</dbReference>
<dbReference type="eggNOG" id="COG1960">
    <property type="taxonomic scope" value="Bacteria"/>
</dbReference>
<dbReference type="GO" id="GO:0071766">
    <property type="term" value="P:Actinobacterium-type cell wall biogenesis"/>
    <property type="evidence" value="ECO:0007669"/>
    <property type="project" value="UniProtKB-ARBA"/>
</dbReference>
<reference evidence="13 14" key="1">
    <citation type="journal article" date="2009" name="PLoS ONE">
        <title>The complete genome of Teredinibacter turnerae T7901: an intracellular endosymbiont of marine wood-boring bivalves (shipworms).</title>
        <authorList>
            <person name="Yang J.C."/>
            <person name="Madupu R."/>
            <person name="Durkin A.S."/>
            <person name="Ekborg N.A."/>
            <person name="Pedamallu C.S."/>
            <person name="Hostetler J.B."/>
            <person name="Radune D."/>
            <person name="Toms B.S."/>
            <person name="Henrissat B."/>
            <person name="Coutinho P.M."/>
            <person name="Schwarz S."/>
            <person name="Field L."/>
            <person name="Trindade-Silva A.E."/>
            <person name="Soares C.A.G."/>
            <person name="Elshahawi S."/>
            <person name="Hanora A."/>
            <person name="Schmidt E.W."/>
            <person name="Haygood M.G."/>
            <person name="Posfai J."/>
            <person name="Benner J."/>
            <person name="Madinger C."/>
            <person name="Nove J."/>
            <person name="Anton B."/>
            <person name="Chaudhary K."/>
            <person name="Foster J."/>
            <person name="Holman A."/>
            <person name="Kumar S."/>
            <person name="Lessard P.A."/>
            <person name="Luyten Y.A."/>
            <person name="Slatko B."/>
            <person name="Wood N."/>
            <person name="Wu B."/>
            <person name="Teplitski M."/>
            <person name="Mougous J.D."/>
            <person name="Ward N."/>
            <person name="Eisen J.A."/>
            <person name="Badger J.H."/>
            <person name="Distel D.L."/>
        </authorList>
    </citation>
    <scope>NUCLEOTIDE SEQUENCE [LARGE SCALE GENOMIC DNA]</scope>
    <source>
        <strain evidence="14">ATCC 39867 / T7901</strain>
    </source>
</reference>
<evidence type="ECO:0000256" key="3">
    <source>
        <dbReference type="ARBA" id="ARBA00009347"/>
    </source>
</evidence>
<dbReference type="SUPFAM" id="SSF56801">
    <property type="entry name" value="Acetyl-CoA synthetase-like"/>
    <property type="match status" value="1"/>
</dbReference>
<keyword evidence="6" id="KW-0436">Ligase</keyword>
<dbReference type="GO" id="GO:0005886">
    <property type="term" value="C:plasma membrane"/>
    <property type="evidence" value="ECO:0007669"/>
    <property type="project" value="TreeGrafter"/>
</dbReference>
<dbReference type="InterPro" id="IPR000873">
    <property type="entry name" value="AMP-dep_synth/lig_dom"/>
</dbReference>
<dbReference type="SMART" id="SM01294">
    <property type="entry name" value="PKS_PP_betabranch"/>
    <property type="match status" value="1"/>
</dbReference>
<evidence type="ECO:0000256" key="6">
    <source>
        <dbReference type="ARBA" id="ARBA00022598"/>
    </source>
</evidence>
<dbReference type="STRING" id="377629.TERTU_2381"/>
<evidence type="ECO:0000256" key="4">
    <source>
        <dbReference type="ARBA" id="ARBA00022450"/>
    </source>
</evidence>
<dbReference type="InterPro" id="IPR036250">
    <property type="entry name" value="AcylCo_DH-like_C"/>
</dbReference>
<dbReference type="Pfam" id="PF00550">
    <property type="entry name" value="PP-binding"/>
    <property type="match status" value="1"/>
</dbReference>
<dbReference type="PROSITE" id="PS50075">
    <property type="entry name" value="CARRIER"/>
    <property type="match status" value="1"/>
</dbReference>
<keyword evidence="5" id="KW-0597">Phosphoprotein</keyword>
<keyword evidence="8" id="KW-0274">FAD</keyword>
<dbReference type="GO" id="GO:0006633">
    <property type="term" value="P:fatty acid biosynthetic process"/>
    <property type="evidence" value="ECO:0007669"/>
    <property type="project" value="TreeGrafter"/>
</dbReference>
<keyword evidence="10" id="KW-0443">Lipid metabolism</keyword>
<dbReference type="InterPro" id="IPR045851">
    <property type="entry name" value="AMP-bd_C_sf"/>
</dbReference>
<proteinExistence type="inferred from homology"/>
<dbReference type="SUPFAM" id="SSF47203">
    <property type="entry name" value="Acyl-CoA dehydrogenase C-terminal domain-like"/>
    <property type="match status" value="1"/>
</dbReference>
<keyword evidence="11" id="KW-1133">Transmembrane helix</keyword>
<dbReference type="InterPro" id="IPR009075">
    <property type="entry name" value="AcylCo_DH/oxidase_C"/>
</dbReference>
<dbReference type="Gene3D" id="3.30.300.30">
    <property type="match status" value="1"/>
</dbReference>
<dbReference type="EMBL" id="CP001614">
    <property type="protein sequence ID" value="ACR12194.1"/>
    <property type="molecule type" value="Genomic_DNA"/>
</dbReference>
<feature type="domain" description="Carrier" evidence="12">
    <location>
        <begin position="1172"/>
        <end position="1249"/>
    </location>
</feature>
<comment type="similarity">
    <text evidence="2">Belongs to the ATP-dependent AMP-binding enzyme family.</text>
</comment>
<dbReference type="InterPro" id="IPR013786">
    <property type="entry name" value="AcylCoA_DH/ox_N"/>
</dbReference>
<evidence type="ECO:0000313" key="13">
    <source>
        <dbReference type="EMBL" id="ACR12194.1"/>
    </source>
</evidence>
<dbReference type="OrthoDB" id="5296889at2"/>
<dbReference type="InterPro" id="IPR009081">
    <property type="entry name" value="PP-bd_ACP"/>
</dbReference>
<dbReference type="Pfam" id="PF23024">
    <property type="entry name" value="AMP-dom_DIP2-like"/>
    <property type="match status" value="1"/>
</dbReference>
<dbReference type="Pfam" id="PF00441">
    <property type="entry name" value="Acyl-CoA_dh_1"/>
    <property type="match status" value="1"/>
</dbReference>
<dbReference type="InterPro" id="IPR037069">
    <property type="entry name" value="AcylCoA_DH/ox_N_sf"/>
</dbReference>
<dbReference type="GO" id="GO:0050660">
    <property type="term" value="F:flavin adenine dinucleotide binding"/>
    <property type="evidence" value="ECO:0007669"/>
    <property type="project" value="InterPro"/>
</dbReference>
<evidence type="ECO:0000256" key="1">
    <source>
        <dbReference type="ARBA" id="ARBA00001974"/>
    </source>
</evidence>
<dbReference type="Gene3D" id="2.40.110.10">
    <property type="entry name" value="Butyryl-CoA Dehydrogenase, subunit A, domain 2"/>
    <property type="match status" value="1"/>
</dbReference>
<dbReference type="Gene3D" id="1.20.140.10">
    <property type="entry name" value="Butyryl-CoA Dehydrogenase, subunit A, domain 3"/>
    <property type="match status" value="1"/>
</dbReference>
<evidence type="ECO:0000256" key="9">
    <source>
        <dbReference type="ARBA" id="ARBA00022832"/>
    </source>
</evidence>
<protein>
    <submittedName>
        <fullName evidence="13">Acyl-CoA dehydrogenase</fullName>
    </submittedName>
</protein>
<dbReference type="eggNOG" id="COG0236">
    <property type="taxonomic scope" value="Bacteria"/>
</dbReference>
<dbReference type="InterPro" id="IPR046373">
    <property type="entry name" value="Acyl-CoA_Oxase/DH_mid-dom_sf"/>
</dbReference>
<dbReference type="InterPro" id="IPR036736">
    <property type="entry name" value="ACP-like_sf"/>
</dbReference>
<feature type="transmembrane region" description="Helical" evidence="11">
    <location>
        <begin position="73"/>
        <end position="95"/>
    </location>
</feature>